<evidence type="ECO:0000313" key="2">
    <source>
        <dbReference type="Proteomes" id="UP000013085"/>
    </source>
</evidence>
<comment type="caution">
    <text evidence="1">The sequence shown here is derived from an EMBL/GenBank/DDBJ whole genome shotgun (WGS) entry which is preliminary data.</text>
</comment>
<dbReference type="Proteomes" id="UP000013085">
    <property type="component" value="Unassembled WGS sequence"/>
</dbReference>
<organism evidence="1 2">
    <name type="scientific">[Clostridium] clostridioforme 90A8</name>
    <dbReference type="NCBI Taxonomy" id="999408"/>
    <lineage>
        <taxon>Bacteria</taxon>
        <taxon>Bacillati</taxon>
        <taxon>Bacillota</taxon>
        <taxon>Clostridia</taxon>
        <taxon>Lachnospirales</taxon>
        <taxon>Lachnospiraceae</taxon>
        <taxon>Enterocloster</taxon>
    </lineage>
</organism>
<dbReference type="AlphaFoldDB" id="A0A0E2HS32"/>
<name>A0A0E2HS32_9FIRM</name>
<accession>A0A0E2HS32</accession>
<dbReference type="HOGENOM" id="CLU_186674_0_0_9"/>
<protein>
    <submittedName>
        <fullName evidence="1">Uncharacterized protein</fullName>
    </submittedName>
</protein>
<gene>
    <name evidence="1" type="ORF">HMPREF1090_01482</name>
</gene>
<dbReference type="PATRIC" id="fig|999408.3.peg.1597"/>
<dbReference type="EMBL" id="AGYR01000012">
    <property type="protein sequence ID" value="ENZ17932.1"/>
    <property type="molecule type" value="Genomic_DNA"/>
</dbReference>
<dbReference type="RefSeq" id="WP_002595378.1">
    <property type="nucleotide sequence ID" value="NZ_KB851009.1"/>
</dbReference>
<reference evidence="1 2" key="1">
    <citation type="submission" date="2013-01" db="EMBL/GenBank/DDBJ databases">
        <title>The Genome Sequence of Clostridium clostridioforme 90A8.</title>
        <authorList>
            <consortium name="The Broad Institute Genome Sequencing Platform"/>
            <person name="Earl A."/>
            <person name="Ward D."/>
            <person name="Feldgarden M."/>
            <person name="Gevers D."/>
            <person name="Courvalin P."/>
            <person name="Lambert T."/>
            <person name="Walker B."/>
            <person name="Young S.K."/>
            <person name="Zeng Q."/>
            <person name="Gargeya S."/>
            <person name="Fitzgerald M."/>
            <person name="Haas B."/>
            <person name="Abouelleil A."/>
            <person name="Alvarado L."/>
            <person name="Arachchi H.M."/>
            <person name="Berlin A.M."/>
            <person name="Chapman S.B."/>
            <person name="Dewar J."/>
            <person name="Goldberg J."/>
            <person name="Griggs A."/>
            <person name="Gujja S."/>
            <person name="Hansen M."/>
            <person name="Howarth C."/>
            <person name="Imamovic A."/>
            <person name="Larimer J."/>
            <person name="McCowan C."/>
            <person name="Murphy C."/>
            <person name="Neiman D."/>
            <person name="Pearson M."/>
            <person name="Priest M."/>
            <person name="Roberts A."/>
            <person name="Saif S."/>
            <person name="Shea T."/>
            <person name="Sisk P."/>
            <person name="Sykes S."/>
            <person name="Wortman J."/>
            <person name="Nusbaum C."/>
            <person name="Birren B."/>
        </authorList>
    </citation>
    <scope>NUCLEOTIDE SEQUENCE [LARGE SCALE GENOMIC DNA]</scope>
    <source>
        <strain evidence="1 2">90A8</strain>
    </source>
</reference>
<sequence length="91" mass="10599">MDELDEMARELLAERIQSIRKGFAKGQPEDWKDKSKNHMERMDAILQSLPDAEREWLDDHLTDGMMVSEDECTALYLAGMKDGLKLFKRLL</sequence>
<evidence type="ECO:0000313" key="1">
    <source>
        <dbReference type="EMBL" id="ENZ17932.1"/>
    </source>
</evidence>
<proteinExistence type="predicted"/>